<protein>
    <submittedName>
        <fullName evidence="2">Uncharacterized protein</fullName>
    </submittedName>
</protein>
<organism evidence="2 3">
    <name type="scientific">Rhizopus stolonifer</name>
    <name type="common">Rhizopus nigricans</name>
    <dbReference type="NCBI Taxonomy" id="4846"/>
    <lineage>
        <taxon>Eukaryota</taxon>
        <taxon>Fungi</taxon>
        <taxon>Fungi incertae sedis</taxon>
        <taxon>Mucoromycota</taxon>
        <taxon>Mucoromycotina</taxon>
        <taxon>Mucoromycetes</taxon>
        <taxon>Mucorales</taxon>
        <taxon>Mucorineae</taxon>
        <taxon>Rhizopodaceae</taxon>
        <taxon>Rhizopus</taxon>
    </lineage>
</organism>
<dbReference type="AlphaFoldDB" id="A0A367KA18"/>
<sequence length="582" mass="65954">FGGSNQAMERNVYYLNAVAILDTNTWSWSIPSVSGIPPSRRILASSGILDGEHLTIAFGEGKGIYYNDVNVISINTWSWLQAFRTTNTSGSFLSGSVIAGIVVACVFAGIILLFMLWRFQTNILRLLMRIYKSIWKPRIGEPFWAEITRIVFQIILLFIFTIFLVFVIRQAIDSPKVTQTIEAAADEVDIPDIRFCFDGYPNYPDRDSRATGITCSNDMEASCDSDIQALDMSIFSPFFTGNLGTIACYLFRPSAGSKLADTPGSNNGSQILFTMYGDQSIDYGRIHISVYPQRMDPNVIVYNISDNNVLLNEAEVVKWQNNEKNDIQVENVYTIEPFTYSALSYNLIDRSYLQSDRWNILGFLPIAEFTQEVDTTFRQGTPDSNYMSAHSNLGVLTVYPSKFATTTKKEVKNYTLVNALGIIGGIAGLLLTIQAWVFGFRPKSPWGVIHRWSIGKMKRSLLNGLRSKFRTTDSGIPLVDPVHRRFSMADLSQMEENEMQRVDCGKENDDRRMNRMEERVQMLEMLFKAYYVDDEVFRSLDDANRTKQTNNSSILLHRIPGSFTEEPRTEKVVDDSLISLTR</sequence>
<accession>A0A367KA18</accession>
<feature type="non-terminal residue" evidence="2">
    <location>
        <position position="1"/>
    </location>
</feature>
<feature type="transmembrane region" description="Helical" evidence="1">
    <location>
        <begin position="150"/>
        <end position="168"/>
    </location>
</feature>
<dbReference type="SUPFAM" id="SSF117281">
    <property type="entry name" value="Kelch motif"/>
    <property type="match status" value="1"/>
</dbReference>
<comment type="caution">
    <text evidence="2">The sequence shown here is derived from an EMBL/GenBank/DDBJ whole genome shotgun (WGS) entry which is preliminary data.</text>
</comment>
<dbReference type="InterPro" id="IPR015915">
    <property type="entry name" value="Kelch-typ_b-propeller"/>
</dbReference>
<keyword evidence="3" id="KW-1185">Reference proteome</keyword>
<dbReference type="Proteomes" id="UP000253551">
    <property type="component" value="Unassembled WGS sequence"/>
</dbReference>
<feature type="transmembrane region" description="Helical" evidence="1">
    <location>
        <begin position="92"/>
        <end position="117"/>
    </location>
</feature>
<reference evidence="2 3" key="1">
    <citation type="journal article" date="2018" name="G3 (Bethesda)">
        <title>Phylogenetic and Phylogenomic Definition of Rhizopus Species.</title>
        <authorList>
            <person name="Gryganskyi A.P."/>
            <person name="Golan J."/>
            <person name="Dolatabadi S."/>
            <person name="Mondo S."/>
            <person name="Robb S."/>
            <person name="Idnurm A."/>
            <person name="Muszewska A."/>
            <person name="Steczkiewicz K."/>
            <person name="Masonjones S."/>
            <person name="Liao H.L."/>
            <person name="Gajdeczka M.T."/>
            <person name="Anike F."/>
            <person name="Vuek A."/>
            <person name="Anishchenko I.M."/>
            <person name="Voigt K."/>
            <person name="de Hoog G.S."/>
            <person name="Smith M.E."/>
            <person name="Heitman J."/>
            <person name="Vilgalys R."/>
            <person name="Stajich J.E."/>
        </authorList>
    </citation>
    <scope>NUCLEOTIDE SEQUENCE [LARGE SCALE GENOMIC DNA]</scope>
    <source>
        <strain evidence="2 3">LSU 92-RS-03</strain>
    </source>
</reference>
<proteinExistence type="predicted"/>
<gene>
    <name evidence="2" type="ORF">CU098_002842</name>
</gene>
<dbReference type="EMBL" id="PJQM01002037">
    <property type="protein sequence ID" value="RCH98681.1"/>
    <property type="molecule type" value="Genomic_DNA"/>
</dbReference>
<dbReference type="STRING" id="4846.A0A367KA18"/>
<evidence type="ECO:0000313" key="3">
    <source>
        <dbReference type="Proteomes" id="UP000253551"/>
    </source>
</evidence>
<keyword evidence="1" id="KW-0812">Transmembrane</keyword>
<evidence type="ECO:0000313" key="2">
    <source>
        <dbReference type="EMBL" id="RCH98681.1"/>
    </source>
</evidence>
<keyword evidence="1" id="KW-0472">Membrane</keyword>
<keyword evidence="1" id="KW-1133">Transmembrane helix</keyword>
<name>A0A367KA18_RHIST</name>
<evidence type="ECO:0000256" key="1">
    <source>
        <dbReference type="SAM" id="Phobius"/>
    </source>
</evidence>
<dbReference type="OrthoDB" id="432528at2759"/>
<dbReference type="Gene3D" id="2.120.10.80">
    <property type="entry name" value="Kelch-type beta propeller"/>
    <property type="match status" value="1"/>
</dbReference>
<feature type="transmembrane region" description="Helical" evidence="1">
    <location>
        <begin position="416"/>
        <end position="438"/>
    </location>
</feature>